<dbReference type="PANTHER" id="PTHR40252">
    <property type="entry name" value="BLR0328 PROTEIN"/>
    <property type="match status" value="1"/>
</dbReference>
<dbReference type="GeneID" id="35870581"/>
<feature type="domain" description="FIST" evidence="2">
    <location>
        <begin position="38"/>
        <end position="238"/>
    </location>
</feature>
<protein>
    <submittedName>
        <fullName evidence="4">Uncharacterized conserved protein, contains FIST_N domain</fullName>
    </submittedName>
</protein>
<reference evidence="4 5" key="1">
    <citation type="submission" date="2016-10" db="EMBL/GenBank/DDBJ databases">
        <authorList>
            <person name="de Groot N.N."/>
        </authorList>
    </citation>
    <scope>NUCLEOTIDE SEQUENCE [LARGE SCALE GENOMIC DNA]</scope>
    <source>
        <strain evidence="4 5">DSM 15893</strain>
    </source>
</reference>
<evidence type="ECO:0000259" key="3">
    <source>
        <dbReference type="SMART" id="SM01204"/>
    </source>
</evidence>
<dbReference type="SMART" id="SM01204">
    <property type="entry name" value="FIST_C"/>
    <property type="match status" value="1"/>
</dbReference>
<dbReference type="AlphaFoldDB" id="A0A1I5SEU9"/>
<name>A0A1I5SEU9_9GAMM</name>
<dbReference type="InterPro" id="IPR019494">
    <property type="entry name" value="FIST_C"/>
</dbReference>
<feature type="compositionally biased region" description="Basic and acidic residues" evidence="1">
    <location>
        <begin position="384"/>
        <end position="394"/>
    </location>
</feature>
<sequence>MTAQQSSVQRQAVYSAATYQLDVVKAARELALQLDSDDIGFVLFFCSSAYDLQALSKEMSSAFLHCEVMGCTSAGEVTPYGYSKSSISALGFSHKDFKVSGMRVPLEDFTLQSAQLCVSSLIEACQTDLKAPINGNTFVLTLIDGLSPIEERFLVTLDTALGRLPHFGGSAGDDINLANTHVYCDGEFHTNSAIVVMFNTHCPFEVFTTHHIESLDSKLVVTHADCNSRKVYEFNAEPAAQVYAREVGIHLNDLRPEIYALHPLAVLIGDQYYVRSIQKVNEDLSLDFYCAVDDGIVVTAMRPGDLFANTKETLSAMEARVGELEVTLACDCFLRRLEVEQTMKQGQAKAMISRFRLVGFNTYGEQLNGIHMNQTLTGVMIGKPPKDGAVKENADTAQEATEMSPYLAQKAG</sequence>
<evidence type="ECO:0000259" key="2">
    <source>
        <dbReference type="SMART" id="SM00897"/>
    </source>
</evidence>
<feature type="region of interest" description="Disordered" evidence="1">
    <location>
        <begin position="383"/>
        <end position="412"/>
    </location>
</feature>
<dbReference type="STRING" id="1121869.SAMN03084138_02857"/>
<evidence type="ECO:0000313" key="5">
    <source>
        <dbReference type="Proteomes" id="UP000182692"/>
    </source>
</evidence>
<dbReference type="OrthoDB" id="179842at2"/>
<dbReference type="Pfam" id="PF08495">
    <property type="entry name" value="FIST"/>
    <property type="match status" value="1"/>
</dbReference>
<gene>
    <name evidence="4" type="ORF">SAMN03084138_02857</name>
</gene>
<dbReference type="EMBL" id="FOWR01000021">
    <property type="protein sequence ID" value="SFP69007.1"/>
    <property type="molecule type" value="Genomic_DNA"/>
</dbReference>
<dbReference type="InterPro" id="IPR013702">
    <property type="entry name" value="FIST_domain_N"/>
</dbReference>
<dbReference type="Pfam" id="PF10442">
    <property type="entry name" value="FIST_C"/>
    <property type="match status" value="1"/>
</dbReference>
<dbReference type="NCBIfam" id="NF041558">
    <property type="entry name" value="NosP"/>
    <property type="match status" value="1"/>
</dbReference>
<dbReference type="SMART" id="SM00897">
    <property type="entry name" value="FIST"/>
    <property type="match status" value="1"/>
</dbReference>
<accession>A0A1I5SEU9</accession>
<dbReference type="PANTHER" id="PTHR40252:SF2">
    <property type="entry name" value="BLR0328 PROTEIN"/>
    <property type="match status" value="1"/>
</dbReference>
<evidence type="ECO:0000313" key="4">
    <source>
        <dbReference type="EMBL" id="SFP69007.1"/>
    </source>
</evidence>
<evidence type="ECO:0000256" key="1">
    <source>
        <dbReference type="SAM" id="MobiDB-lite"/>
    </source>
</evidence>
<dbReference type="RefSeq" id="WP_017013310.1">
    <property type="nucleotide sequence ID" value="NZ_FOWR01000021.1"/>
</dbReference>
<proteinExistence type="predicted"/>
<organism evidence="4 5">
    <name type="scientific">Enterovibrio norvegicus DSM 15893</name>
    <dbReference type="NCBI Taxonomy" id="1121869"/>
    <lineage>
        <taxon>Bacteria</taxon>
        <taxon>Pseudomonadati</taxon>
        <taxon>Pseudomonadota</taxon>
        <taxon>Gammaproteobacteria</taxon>
        <taxon>Vibrionales</taxon>
        <taxon>Vibrionaceae</taxon>
        <taxon>Enterovibrio</taxon>
    </lineage>
</organism>
<dbReference type="Proteomes" id="UP000182692">
    <property type="component" value="Unassembled WGS sequence"/>
</dbReference>
<feature type="domain" description="FIST C-domain" evidence="3">
    <location>
        <begin position="239"/>
        <end position="369"/>
    </location>
</feature>